<gene>
    <name evidence="1" type="ORF">OW721_00485</name>
</gene>
<dbReference type="AlphaFoldDB" id="A0AAJ5TWW2"/>
<reference evidence="1" key="1">
    <citation type="submission" date="2022-11" db="EMBL/GenBank/DDBJ databases">
        <title>The whole genome sequencing of pests is an important tool to study the evolution of the plant-insect interaction and insecticide resistance.</title>
        <authorList>
            <person name="Kananovich Y."/>
        </authorList>
    </citation>
    <scope>NUCLEOTIDE SEQUENCE</scope>
    <source>
        <strain evidence="1">BSU_Mac_2017</strain>
    </source>
</reference>
<name>A0AAJ5TWW2_9GAMM</name>
<proteinExistence type="predicted"/>
<dbReference type="EMBL" id="CP113409">
    <property type="protein sequence ID" value="WAI11863.1"/>
    <property type="molecule type" value="Genomic_DNA"/>
</dbReference>
<sequence length="57" mass="6752">MNVFLITSCTFKELKNNQFKKLIIPEGISIPKKKEEYSIPYTDKDLEKENYNIFPPI</sequence>
<protein>
    <submittedName>
        <fullName evidence="1">Uncharacterized protein</fullName>
    </submittedName>
</protein>
<evidence type="ECO:0000313" key="1">
    <source>
        <dbReference type="EMBL" id="WAI11863.1"/>
    </source>
</evidence>
<dbReference type="Proteomes" id="UP001163094">
    <property type="component" value="Chromosome"/>
</dbReference>
<evidence type="ECO:0000313" key="2">
    <source>
        <dbReference type="Proteomes" id="UP001163094"/>
    </source>
</evidence>
<accession>A0AAJ5TWW2</accession>
<organism evidence="1 2">
    <name type="scientific">Buchnera aphidicola</name>
    <name type="common">Macrosiphum albifrons</name>
    <dbReference type="NCBI Taxonomy" id="2994844"/>
    <lineage>
        <taxon>Bacteria</taxon>
        <taxon>Pseudomonadati</taxon>
        <taxon>Pseudomonadota</taxon>
        <taxon>Gammaproteobacteria</taxon>
        <taxon>Enterobacterales</taxon>
        <taxon>Erwiniaceae</taxon>
        <taxon>Buchnera</taxon>
    </lineage>
</organism>